<feature type="region of interest" description="Disordered" evidence="1">
    <location>
        <begin position="111"/>
        <end position="150"/>
    </location>
</feature>
<dbReference type="SMR" id="A0A0D3GKA1"/>
<dbReference type="PANTHER" id="PTHR33167:SF61">
    <property type="entry name" value="OS06G0694400 PROTEIN"/>
    <property type="match status" value="1"/>
</dbReference>
<organism evidence="2">
    <name type="scientific">Oryza barthii</name>
    <dbReference type="NCBI Taxonomy" id="65489"/>
    <lineage>
        <taxon>Eukaryota</taxon>
        <taxon>Viridiplantae</taxon>
        <taxon>Streptophyta</taxon>
        <taxon>Embryophyta</taxon>
        <taxon>Tracheophyta</taxon>
        <taxon>Spermatophyta</taxon>
        <taxon>Magnoliopsida</taxon>
        <taxon>Liliopsida</taxon>
        <taxon>Poales</taxon>
        <taxon>Poaceae</taxon>
        <taxon>BOP clade</taxon>
        <taxon>Oryzoideae</taxon>
        <taxon>Oryzeae</taxon>
        <taxon>Oryzinae</taxon>
        <taxon>Oryza</taxon>
    </lineage>
</organism>
<dbReference type="STRING" id="65489.A0A0D3GKA1"/>
<dbReference type="PaxDb" id="65489-OBART06G25820.1"/>
<proteinExistence type="predicted"/>
<name>A0A0D3GKA1_9ORYZ</name>
<evidence type="ECO:0000256" key="1">
    <source>
        <dbReference type="SAM" id="MobiDB-lite"/>
    </source>
</evidence>
<evidence type="ECO:0000313" key="2">
    <source>
        <dbReference type="EnsemblPlants" id="OBART06G25820.1"/>
    </source>
</evidence>
<feature type="region of interest" description="Disordered" evidence="1">
    <location>
        <begin position="181"/>
        <end position="205"/>
    </location>
</feature>
<feature type="region of interest" description="Disordered" evidence="1">
    <location>
        <begin position="223"/>
        <end position="243"/>
    </location>
</feature>
<dbReference type="Gramene" id="OBART06G25820.1">
    <property type="protein sequence ID" value="OBART06G25820.1"/>
    <property type="gene ID" value="OBART06G25820"/>
</dbReference>
<dbReference type="EnsemblPlants" id="OBART06G25820.1">
    <property type="protein sequence ID" value="OBART06G25820.1"/>
    <property type="gene ID" value="OBART06G25820"/>
</dbReference>
<feature type="compositionally biased region" description="Polar residues" evidence="1">
    <location>
        <begin position="116"/>
        <end position="150"/>
    </location>
</feature>
<reference evidence="2" key="2">
    <citation type="submission" date="2015-03" db="UniProtKB">
        <authorList>
            <consortium name="EnsemblPlants"/>
        </authorList>
    </citation>
    <scope>IDENTIFICATION</scope>
</reference>
<dbReference type="AlphaFoldDB" id="A0A0D3GKA1"/>
<dbReference type="eggNOG" id="ENOG502S75D">
    <property type="taxonomic scope" value="Eukaryota"/>
</dbReference>
<dbReference type="HOGENOM" id="CLU_100372_0_0_1"/>
<keyword evidence="3" id="KW-1185">Reference proteome</keyword>
<evidence type="ECO:0000313" key="3">
    <source>
        <dbReference type="Proteomes" id="UP000026960"/>
    </source>
</evidence>
<reference evidence="2" key="1">
    <citation type="journal article" date="2009" name="Rice">
        <title>De Novo Next Generation Sequencing of Plant Genomes.</title>
        <authorList>
            <person name="Rounsley S."/>
            <person name="Marri P.R."/>
            <person name="Yu Y."/>
            <person name="He R."/>
            <person name="Sisneros N."/>
            <person name="Goicoechea J.L."/>
            <person name="Lee S.J."/>
            <person name="Angelova A."/>
            <person name="Kudrna D."/>
            <person name="Luo M."/>
            <person name="Affourtit J."/>
            <person name="Desany B."/>
            <person name="Knight J."/>
            <person name="Niazi F."/>
            <person name="Egholm M."/>
            <person name="Wing R.A."/>
        </authorList>
    </citation>
    <scope>NUCLEOTIDE SEQUENCE [LARGE SCALE GENOMIC DNA]</scope>
    <source>
        <strain evidence="2">cv. IRGC 105608</strain>
    </source>
</reference>
<accession>A0A0D3GKA1</accession>
<sequence length="243" mass="27654">MSCKLSGMATDLFGLHRILSSLLEIEGTRTTREIKSKDSIQKLAKVLLKANWQKDLHHILVEPMEKSKQDSRESVRRTIMEHDEVFRQQVHELHRLYRVQKSLMAELGGEKHRFQSRTGETQEMMQGPLSNLKNSPSTSETTQSAHLGSTQHCAPEQVPEHSILQEYKPATCLNFFTEETSRTQEFRREGGRSTGGENWSASDPSVENDLDLKLTIGPSLHATKAPHWLFSGSRERNPSGQHR</sequence>
<feature type="compositionally biased region" description="Polar residues" evidence="1">
    <location>
        <begin position="195"/>
        <end position="205"/>
    </location>
</feature>
<feature type="compositionally biased region" description="Basic and acidic residues" evidence="1">
    <location>
        <begin position="181"/>
        <end position="191"/>
    </location>
</feature>
<dbReference type="Proteomes" id="UP000026960">
    <property type="component" value="Chromosome 6"/>
</dbReference>
<dbReference type="PANTHER" id="PTHR33167">
    <property type="entry name" value="TRANSCRIPTION FACTOR, PUTATIVE (DUF863)-RELATED"/>
    <property type="match status" value="1"/>
</dbReference>
<protein>
    <submittedName>
        <fullName evidence="2">Uncharacterized protein</fullName>
    </submittedName>
</protein>